<protein>
    <submittedName>
        <fullName evidence="2">Uncharacterized protein</fullName>
    </submittedName>
</protein>
<dbReference type="AlphaFoldDB" id="A0A9P8BP66"/>
<keyword evidence="3" id="KW-1185">Reference proteome</keyword>
<feature type="compositionally biased region" description="Basic and acidic residues" evidence="1">
    <location>
        <begin position="134"/>
        <end position="144"/>
    </location>
</feature>
<gene>
    <name evidence="2" type="ORF">KI688_004418</name>
</gene>
<sequence length="144" mass="16654">MAEKKELTLQGVLMSIAEIESELPPLQGKDASVIEYLKVPGQYQYQLDEFYNGDDMRFKRHRWDAERARDEEFKVVANHLLHLVGGPLYLQSADDEDHYPWMEDGESKQQDRYRQQQLTLQGLQDQDGEAGNGSHDRSRSSPKS</sequence>
<evidence type="ECO:0000256" key="1">
    <source>
        <dbReference type="SAM" id="MobiDB-lite"/>
    </source>
</evidence>
<reference evidence="2" key="1">
    <citation type="submission" date="2021-06" db="EMBL/GenBank/DDBJ databases">
        <title>Genome Sequence of Mortierella hyaline Strain SCG-10, a Cold-Adapted, Nitrate-Reducing Fungus Isolated from Soil in Minnesota, USA.</title>
        <authorList>
            <person name="Aldossari N."/>
        </authorList>
    </citation>
    <scope>NUCLEOTIDE SEQUENCE</scope>
    <source>
        <strain evidence="2">SCG-10</strain>
    </source>
</reference>
<feature type="compositionally biased region" description="Low complexity" evidence="1">
    <location>
        <begin position="115"/>
        <end position="125"/>
    </location>
</feature>
<proteinExistence type="predicted"/>
<evidence type="ECO:0000313" key="3">
    <source>
        <dbReference type="Proteomes" id="UP000707451"/>
    </source>
</evidence>
<feature type="compositionally biased region" description="Basic and acidic residues" evidence="1">
    <location>
        <begin position="98"/>
        <end position="114"/>
    </location>
</feature>
<comment type="caution">
    <text evidence="2">The sequence shown here is derived from an EMBL/GenBank/DDBJ whole genome shotgun (WGS) entry which is preliminary data.</text>
</comment>
<accession>A0A9P8BP66</accession>
<feature type="region of interest" description="Disordered" evidence="1">
    <location>
        <begin position="95"/>
        <end position="144"/>
    </location>
</feature>
<organism evidence="2 3">
    <name type="scientific">Linnemannia hyalina</name>
    <dbReference type="NCBI Taxonomy" id="64524"/>
    <lineage>
        <taxon>Eukaryota</taxon>
        <taxon>Fungi</taxon>
        <taxon>Fungi incertae sedis</taxon>
        <taxon>Mucoromycota</taxon>
        <taxon>Mortierellomycotina</taxon>
        <taxon>Mortierellomycetes</taxon>
        <taxon>Mortierellales</taxon>
        <taxon>Mortierellaceae</taxon>
        <taxon>Linnemannia</taxon>
    </lineage>
</organism>
<name>A0A9P8BP66_9FUNG</name>
<dbReference type="Proteomes" id="UP000707451">
    <property type="component" value="Unassembled WGS sequence"/>
</dbReference>
<dbReference type="EMBL" id="JAHRHY010000016">
    <property type="protein sequence ID" value="KAG9063534.1"/>
    <property type="molecule type" value="Genomic_DNA"/>
</dbReference>
<evidence type="ECO:0000313" key="2">
    <source>
        <dbReference type="EMBL" id="KAG9063534.1"/>
    </source>
</evidence>
<dbReference type="OrthoDB" id="2434038at2759"/>